<sequence>MLRTNYLVEEVLHEFRDADVVIVSVDEEHLLEVFELGDGVVAVPHCLAPLLTHDALGRTENRHVAQVRTPTFTRLVSAPRGLTDADVGLQDHADVVGSVSDGQRDRVLLGGFDQLHDLENAKKKKEETSDLLPRLTRRARRRSSYLRFLQRRHPTAEHGAAVAADFQEDLFVVPRVGVLLGGPHHSGEGGSVDDQPVVGAVARQTGPTEDPNSLRFFPPHPEKESRVMPPICRSTVLLRSNRTSWRLCSSVRLVVSSRICVLRRNSLLA</sequence>
<dbReference type="AlphaFoldDB" id="A0A4Z2GWB6"/>
<protein>
    <submittedName>
        <fullName evidence="2">Uncharacterized protein</fullName>
    </submittedName>
</protein>
<organism evidence="2 3">
    <name type="scientific">Liparis tanakae</name>
    <name type="common">Tanaka's snailfish</name>
    <dbReference type="NCBI Taxonomy" id="230148"/>
    <lineage>
        <taxon>Eukaryota</taxon>
        <taxon>Metazoa</taxon>
        <taxon>Chordata</taxon>
        <taxon>Craniata</taxon>
        <taxon>Vertebrata</taxon>
        <taxon>Euteleostomi</taxon>
        <taxon>Actinopterygii</taxon>
        <taxon>Neopterygii</taxon>
        <taxon>Teleostei</taxon>
        <taxon>Neoteleostei</taxon>
        <taxon>Acanthomorphata</taxon>
        <taxon>Eupercaria</taxon>
        <taxon>Perciformes</taxon>
        <taxon>Cottioidei</taxon>
        <taxon>Cottales</taxon>
        <taxon>Liparidae</taxon>
        <taxon>Liparis</taxon>
    </lineage>
</organism>
<accession>A0A4Z2GWB6</accession>
<gene>
    <name evidence="2" type="ORF">EYF80_032960</name>
</gene>
<dbReference type="EMBL" id="SRLO01000419">
    <property type="protein sequence ID" value="TNN56864.1"/>
    <property type="molecule type" value="Genomic_DNA"/>
</dbReference>
<name>A0A4Z2GWB6_9TELE</name>
<comment type="caution">
    <text evidence="2">The sequence shown here is derived from an EMBL/GenBank/DDBJ whole genome shotgun (WGS) entry which is preliminary data.</text>
</comment>
<dbReference type="Proteomes" id="UP000314294">
    <property type="component" value="Unassembled WGS sequence"/>
</dbReference>
<feature type="region of interest" description="Disordered" evidence="1">
    <location>
        <begin position="203"/>
        <end position="223"/>
    </location>
</feature>
<evidence type="ECO:0000256" key="1">
    <source>
        <dbReference type="SAM" id="MobiDB-lite"/>
    </source>
</evidence>
<evidence type="ECO:0000313" key="3">
    <source>
        <dbReference type="Proteomes" id="UP000314294"/>
    </source>
</evidence>
<proteinExistence type="predicted"/>
<keyword evidence="3" id="KW-1185">Reference proteome</keyword>
<reference evidence="2 3" key="1">
    <citation type="submission" date="2019-03" db="EMBL/GenBank/DDBJ databases">
        <title>First draft genome of Liparis tanakae, snailfish: a comprehensive survey of snailfish specific genes.</title>
        <authorList>
            <person name="Kim W."/>
            <person name="Song I."/>
            <person name="Jeong J.-H."/>
            <person name="Kim D."/>
            <person name="Kim S."/>
            <person name="Ryu S."/>
            <person name="Song J.Y."/>
            <person name="Lee S.K."/>
        </authorList>
    </citation>
    <scope>NUCLEOTIDE SEQUENCE [LARGE SCALE GENOMIC DNA]</scope>
    <source>
        <tissue evidence="2">Muscle</tissue>
    </source>
</reference>
<evidence type="ECO:0000313" key="2">
    <source>
        <dbReference type="EMBL" id="TNN56864.1"/>
    </source>
</evidence>